<sequence length="515" mass="57845">MPVRRNIPESKRRSRTGCLPCRDEKRPKCGSCEERSVACEYKEFTFVPNVRSSKRHERPQIDVGDDPEPSMLIPDEVLPPAKSSPLDPPIVDSPSNNNVLLSASMDTVYGGSPSVISPSQQQLGEGNQIPTPAKWNDTVLCGHSSSNEQTALLRFRYQLAPWLDSNTPRSSFGSKIMTLAREKPVIMDAIIWFAMCRDKHTSTEDSRLHEMHDRLSLEDTCTKDAGRSLLALGSLFSLRPSQWSTFPFHLPDQDARLQSFQDKDEPLKTLAQFHLKIGLGVSILTNKPPPIKLPVSLNRPFFSPALSAADTYEASLLHLVECLRLIHYELVPLLAGPPSTPSATTESYTLKWAAWSNLWASCVQWFRDRLPGMEPVLESPDLAAGAVEAPFPADIYTSAISVQANLIMHLSALLLLSYKPRLIKLSRLQRRLVSRSWHGQKIARLAVWNSFSEQWDPIVIAALLRVAKEMTHTSQQEMLSTCFQRITDTTKIPLDEEMTDLRMHWRLSRHGSPPA</sequence>
<reference evidence="1" key="1">
    <citation type="submission" date="2022-08" db="EMBL/GenBank/DDBJ databases">
        <title>Genome Sequence of Fusarium decemcellulare.</title>
        <authorList>
            <person name="Buettner E."/>
        </authorList>
    </citation>
    <scope>NUCLEOTIDE SEQUENCE</scope>
    <source>
        <strain evidence="1">Babe19</strain>
    </source>
</reference>
<dbReference type="EMBL" id="JANRMS010000569">
    <property type="protein sequence ID" value="KAJ3537601.1"/>
    <property type="molecule type" value="Genomic_DNA"/>
</dbReference>
<accession>A0ACC1SDR1</accession>
<dbReference type="Proteomes" id="UP001148629">
    <property type="component" value="Unassembled WGS sequence"/>
</dbReference>
<protein>
    <submittedName>
        <fullName evidence="1">Uncharacterized protein</fullName>
    </submittedName>
</protein>
<proteinExistence type="predicted"/>
<name>A0ACC1SDR1_9HYPO</name>
<keyword evidence="2" id="KW-1185">Reference proteome</keyword>
<evidence type="ECO:0000313" key="2">
    <source>
        <dbReference type="Proteomes" id="UP001148629"/>
    </source>
</evidence>
<organism evidence="1 2">
    <name type="scientific">Fusarium decemcellulare</name>
    <dbReference type="NCBI Taxonomy" id="57161"/>
    <lineage>
        <taxon>Eukaryota</taxon>
        <taxon>Fungi</taxon>
        <taxon>Dikarya</taxon>
        <taxon>Ascomycota</taxon>
        <taxon>Pezizomycotina</taxon>
        <taxon>Sordariomycetes</taxon>
        <taxon>Hypocreomycetidae</taxon>
        <taxon>Hypocreales</taxon>
        <taxon>Nectriaceae</taxon>
        <taxon>Fusarium</taxon>
        <taxon>Fusarium decemcellulare species complex</taxon>
    </lineage>
</organism>
<gene>
    <name evidence="1" type="ORF">NM208_g6242</name>
</gene>
<evidence type="ECO:0000313" key="1">
    <source>
        <dbReference type="EMBL" id="KAJ3537601.1"/>
    </source>
</evidence>
<comment type="caution">
    <text evidence="1">The sequence shown here is derived from an EMBL/GenBank/DDBJ whole genome shotgun (WGS) entry which is preliminary data.</text>
</comment>